<dbReference type="EMBL" id="WIUZ02000008">
    <property type="protein sequence ID" value="KAF9784593.1"/>
    <property type="molecule type" value="Genomic_DNA"/>
</dbReference>
<dbReference type="OrthoDB" id="2269034at2759"/>
<sequence length="533" mass="60703">METYPGADLTTEQLLEALSRRVKQQRSVCDRNVKNQDFRFKVYNQEEVLSNLLFEVRKMCSSMNVASCVPAEVITRIAIEGQLLVPRQYRDLVSMSHVCKSWREAVISYPLFWNSISDESEMVTRMCLERSKTLSLTVSLSDFNTWSTGTRRLVGSHASRFETLSLSGFLPGGLSEIFTNLIPGEDPPLRELQLRGMQELSTEFLIEHGLIFSPILSKDIPTLQKIILSSFPLTPQMSALRNLTDIGLFDLGSTLISSVLDLLANNPCLEQVAISRFYQSRTSRRKNLSIALPHLRSLLVYSCYAVDILRCLHLPRSEDLEIDIRYSFPEAALPQAYQPYSILQLASDLRFAEVHLYTSPKFYLKICDHSGEITAEFGELPPKTAEVLGSSTVRLIKHLRFWEDQGHLDLHPLEFFDALHHMERLESLGLDCLPASLEEILFLLDDATHCPLLRTLIVRLPEGVVADVEEHSLLDVVRSRAGRGNAVRRLRVVLSSEEYVLMYSQIFRPLVQEFDILVCQLGGDERPWLVWED</sequence>
<dbReference type="SUPFAM" id="SSF81383">
    <property type="entry name" value="F-box domain"/>
    <property type="match status" value="1"/>
</dbReference>
<dbReference type="Proteomes" id="UP000736335">
    <property type="component" value="Unassembled WGS sequence"/>
</dbReference>
<accession>A0A9P6HD82</accession>
<dbReference type="Gene3D" id="3.80.10.10">
    <property type="entry name" value="Ribonuclease Inhibitor"/>
    <property type="match status" value="1"/>
</dbReference>
<dbReference type="InterPro" id="IPR032675">
    <property type="entry name" value="LRR_dom_sf"/>
</dbReference>
<name>A0A9P6HD82_9AGAM</name>
<keyword evidence="2" id="KW-1185">Reference proteome</keyword>
<evidence type="ECO:0000313" key="1">
    <source>
        <dbReference type="EMBL" id="KAF9784593.1"/>
    </source>
</evidence>
<protein>
    <recommendedName>
        <fullName evidence="3">F-box domain-containing protein</fullName>
    </recommendedName>
</protein>
<dbReference type="InterPro" id="IPR036047">
    <property type="entry name" value="F-box-like_dom_sf"/>
</dbReference>
<comment type="caution">
    <text evidence="1">The sequence shown here is derived from an EMBL/GenBank/DDBJ whole genome shotgun (WGS) entry which is preliminary data.</text>
</comment>
<dbReference type="AlphaFoldDB" id="A0A9P6HD82"/>
<reference evidence="1" key="2">
    <citation type="submission" date="2020-11" db="EMBL/GenBank/DDBJ databases">
        <authorList>
            <consortium name="DOE Joint Genome Institute"/>
            <person name="Kuo A."/>
            <person name="Miyauchi S."/>
            <person name="Kiss E."/>
            <person name="Drula E."/>
            <person name="Kohler A."/>
            <person name="Sanchez-Garcia M."/>
            <person name="Andreopoulos B."/>
            <person name="Barry K.W."/>
            <person name="Bonito G."/>
            <person name="Buee M."/>
            <person name="Carver A."/>
            <person name="Chen C."/>
            <person name="Cichocki N."/>
            <person name="Clum A."/>
            <person name="Culley D."/>
            <person name="Crous P.W."/>
            <person name="Fauchery L."/>
            <person name="Girlanda M."/>
            <person name="Hayes R."/>
            <person name="Keri Z."/>
            <person name="Labutti K."/>
            <person name="Lipzen A."/>
            <person name="Lombard V."/>
            <person name="Magnuson J."/>
            <person name="Maillard F."/>
            <person name="Morin E."/>
            <person name="Murat C."/>
            <person name="Nolan M."/>
            <person name="Ohm R."/>
            <person name="Pangilinan J."/>
            <person name="Pereira M."/>
            <person name="Perotto S."/>
            <person name="Peter M."/>
            <person name="Riley R."/>
            <person name="Sitrit Y."/>
            <person name="Stielow B."/>
            <person name="Szollosi G."/>
            <person name="Zifcakova L."/>
            <person name="Stursova M."/>
            <person name="Spatafora J.W."/>
            <person name="Tedersoo L."/>
            <person name="Vaario L.-M."/>
            <person name="Yamada A."/>
            <person name="Yan M."/>
            <person name="Wang P."/>
            <person name="Xu J."/>
            <person name="Bruns T."/>
            <person name="Baldrian P."/>
            <person name="Vilgalys R."/>
            <person name="Henrissat B."/>
            <person name="Grigoriev I.V."/>
            <person name="Hibbett D."/>
            <person name="Nagy L.G."/>
            <person name="Martin F.M."/>
        </authorList>
    </citation>
    <scope>NUCLEOTIDE SEQUENCE</scope>
    <source>
        <strain evidence="1">UH-Tt-Lm1</strain>
    </source>
</reference>
<evidence type="ECO:0008006" key="3">
    <source>
        <dbReference type="Google" id="ProtNLM"/>
    </source>
</evidence>
<gene>
    <name evidence="1" type="ORF">BJ322DRAFT_1109306</name>
</gene>
<proteinExistence type="predicted"/>
<organism evidence="1 2">
    <name type="scientific">Thelephora terrestris</name>
    <dbReference type="NCBI Taxonomy" id="56493"/>
    <lineage>
        <taxon>Eukaryota</taxon>
        <taxon>Fungi</taxon>
        <taxon>Dikarya</taxon>
        <taxon>Basidiomycota</taxon>
        <taxon>Agaricomycotina</taxon>
        <taxon>Agaricomycetes</taxon>
        <taxon>Thelephorales</taxon>
        <taxon>Thelephoraceae</taxon>
        <taxon>Thelephora</taxon>
    </lineage>
</organism>
<evidence type="ECO:0000313" key="2">
    <source>
        <dbReference type="Proteomes" id="UP000736335"/>
    </source>
</evidence>
<dbReference type="SUPFAM" id="SSF52047">
    <property type="entry name" value="RNI-like"/>
    <property type="match status" value="1"/>
</dbReference>
<reference evidence="1" key="1">
    <citation type="journal article" date="2020" name="Nat. Commun.">
        <title>Large-scale genome sequencing of mycorrhizal fungi provides insights into the early evolution of symbiotic traits.</title>
        <authorList>
            <person name="Miyauchi S."/>
            <person name="Kiss E."/>
            <person name="Kuo A."/>
            <person name="Drula E."/>
            <person name="Kohler A."/>
            <person name="Sanchez-Garcia M."/>
            <person name="Morin E."/>
            <person name="Andreopoulos B."/>
            <person name="Barry K.W."/>
            <person name="Bonito G."/>
            <person name="Buee M."/>
            <person name="Carver A."/>
            <person name="Chen C."/>
            <person name="Cichocki N."/>
            <person name="Clum A."/>
            <person name="Culley D."/>
            <person name="Crous P.W."/>
            <person name="Fauchery L."/>
            <person name="Girlanda M."/>
            <person name="Hayes R.D."/>
            <person name="Keri Z."/>
            <person name="LaButti K."/>
            <person name="Lipzen A."/>
            <person name="Lombard V."/>
            <person name="Magnuson J."/>
            <person name="Maillard F."/>
            <person name="Murat C."/>
            <person name="Nolan M."/>
            <person name="Ohm R.A."/>
            <person name="Pangilinan J."/>
            <person name="Pereira M.F."/>
            <person name="Perotto S."/>
            <person name="Peter M."/>
            <person name="Pfister S."/>
            <person name="Riley R."/>
            <person name="Sitrit Y."/>
            <person name="Stielow J.B."/>
            <person name="Szollosi G."/>
            <person name="Zifcakova L."/>
            <person name="Stursova M."/>
            <person name="Spatafora J.W."/>
            <person name="Tedersoo L."/>
            <person name="Vaario L.M."/>
            <person name="Yamada A."/>
            <person name="Yan M."/>
            <person name="Wang P."/>
            <person name="Xu J."/>
            <person name="Bruns T."/>
            <person name="Baldrian P."/>
            <person name="Vilgalys R."/>
            <person name="Dunand C."/>
            <person name="Henrissat B."/>
            <person name="Grigoriev I.V."/>
            <person name="Hibbett D."/>
            <person name="Nagy L.G."/>
            <person name="Martin F.M."/>
        </authorList>
    </citation>
    <scope>NUCLEOTIDE SEQUENCE</scope>
    <source>
        <strain evidence="1">UH-Tt-Lm1</strain>
    </source>
</reference>